<feature type="compositionally biased region" description="Basic and acidic residues" evidence="1">
    <location>
        <begin position="282"/>
        <end position="292"/>
    </location>
</feature>
<evidence type="ECO:0000313" key="4">
    <source>
        <dbReference type="Proteomes" id="UP001648503"/>
    </source>
</evidence>
<feature type="compositionally biased region" description="Basic and acidic residues" evidence="1">
    <location>
        <begin position="245"/>
        <end position="255"/>
    </location>
</feature>
<feature type="region of interest" description="Disordered" evidence="1">
    <location>
        <begin position="155"/>
        <end position="298"/>
    </location>
</feature>
<name>A0ABQ8FE69_9FUNG</name>
<organism evidence="3 4">
    <name type="scientific">Batrachochytrium salamandrivorans</name>
    <dbReference type="NCBI Taxonomy" id="1357716"/>
    <lineage>
        <taxon>Eukaryota</taxon>
        <taxon>Fungi</taxon>
        <taxon>Fungi incertae sedis</taxon>
        <taxon>Chytridiomycota</taxon>
        <taxon>Chytridiomycota incertae sedis</taxon>
        <taxon>Chytridiomycetes</taxon>
        <taxon>Rhizophydiales</taxon>
        <taxon>Rhizophydiales incertae sedis</taxon>
        <taxon>Batrachochytrium</taxon>
    </lineage>
</organism>
<sequence>MLSLLLPTALAIAVFPTLSWARFQNENDPAFKDILAEIHDSVCVGSTFNAGECATASGASISTILANAGTCDQQDAADNFINLANQGVTDPDKKARFIALAQMFLAHERNSVPDPCSKICPRPPVNPQLLNIFPAQDPACTNPPAIPDDQAAAIAAAGSSTPKPESDNKGDGNPAPNPESDNQGNGNPAPKPESDNQGDGNPAPDQTNCSNGSTPNKRSRKGRKGKKGGDEACAPTGNGNAGDDQSQKDNQEKNKNQKANKGKKGKKGGKGKKGKKGGKGGKTADNKGDGKTESSNFQCENGKLAQSADLSRSAGGSCTDGETICLSNGDFGQCDNGALVATTCGATLSCQVLPLLKKAGTSATCSTDSDREDRIKNALQTC</sequence>
<proteinExistence type="predicted"/>
<feature type="compositionally biased region" description="Basic residues" evidence="1">
    <location>
        <begin position="256"/>
        <end position="279"/>
    </location>
</feature>
<comment type="caution">
    <text evidence="3">The sequence shown here is derived from an EMBL/GenBank/DDBJ whole genome shotgun (WGS) entry which is preliminary data.</text>
</comment>
<feature type="signal peptide" evidence="2">
    <location>
        <begin position="1"/>
        <end position="21"/>
    </location>
</feature>
<feature type="chain" id="PRO_5046930193" description="Carbohydrate-binding module family 19 domain-containing protein" evidence="2">
    <location>
        <begin position="22"/>
        <end position="382"/>
    </location>
</feature>
<gene>
    <name evidence="3" type="ORF">BASA50_004929</name>
</gene>
<evidence type="ECO:0000256" key="1">
    <source>
        <dbReference type="SAM" id="MobiDB-lite"/>
    </source>
</evidence>
<feature type="compositionally biased region" description="Basic residues" evidence="1">
    <location>
        <begin position="217"/>
        <end position="226"/>
    </location>
</feature>
<accession>A0ABQ8FE69</accession>
<keyword evidence="2" id="KW-0732">Signal</keyword>
<feature type="compositionally biased region" description="Polar residues" evidence="1">
    <location>
        <begin position="195"/>
        <end position="216"/>
    </location>
</feature>
<dbReference type="EMBL" id="JAFCIX010000188">
    <property type="protein sequence ID" value="KAH6596783.1"/>
    <property type="molecule type" value="Genomic_DNA"/>
</dbReference>
<evidence type="ECO:0000256" key="2">
    <source>
        <dbReference type="SAM" id="SignalP"/>
    </source>
</evidence>
<dbReference type="Proteomes" id="UP001648503">
    <property type="component" value="Unassembled WGS sequence"/>
</dbReference>
<evidence type="ECO:0000313" key="3">
    <source>
        <dbReference type="EMBL" id="KAH6596783.1"/>
    </source>
</evidence>
<reference evidence="3 4" key="1">
    <citation type="submission" date="2021-02" db="EMBL/GenBank/DDBJ databases">
        <title>Variation within the Batrachochytrium salamandrivorans European outbreak.</title>
        <authorList>
            <person name="Kelly M."/>
            <person name="Pasmans F."/>
            <person name="Shea T.P."/>
            <person name="Munoz J.F."/>
            <person name="Carranza S."/>
            <person name="Cuomo C.A."/>
            <person name="Martel A."/>
        </authorList>
    </citation>
    <scope>NUCLEOTIDE SEQUENCE [LARGE SCALE GENOMIC DNA]</scope>
    <source>
        <strain evidence="3 4">AMFP18/2</strain>
    </source>
</reference>
<protein>
    <recommendedName>
        <fullName evidence="5">Carbohydrate-binding module family 19 domain-containing protein</fullName>
    </recommendedName>
</protein>
<keyword evidence="4" id="KW-1185">Reference proteome</keyword>
<evidence type="ECO:0008006" key="5">
    <source>
        <dbReference type="Google" id="ProtNLM"/>
    </source>
</evidence>